<name>A0ABV0WVE8_9TELE</name>
<accession>A0ABV0WVE8</accession>
<comment type="caution">
    <text evidence="1">The sequence shown here is derived from an EMBL/GenBank/DDBJ whole genome shotgun (WGS) entry which is preliminary data.</text>
</comment>
<keyword evidence="2" id="KW-1185">Reference proteome</keyword>
<evidence type="ECO:0000313" key="2">
    <source>
        <dbReference type="Proteomes" id="UP001444071"/>
    </source>
</evidence>
<reference evidence="1 2" key="1">
    <citation type="submission" date="2021-06" db="EMBL/GenBank/DDBJ databases">
        <authorList>
            <person name="Palmer J.M."/>
        </authorList>
    </citation>
    <scope>NUCLEOTIDE SEQUENCE [LARGE SCALE GENOMIC DNA]</scope>
    <source>
        <strain evidence="1 2">XR_2019</strain>
        <tissue evidence="1">Muscle</tissue>
    </source>
</reference>
<dbReference type="EMBL" id="JAHRIM010070631">
    <property type="protein sequence ID" value="MEQ2272903.1"/>
    <property type="molecule type" value="Genomic_DNA"/>
</dbReference>
<sequence>EFYVGTQTDVTLKMVWRPRPKIYKQWDGPCRGAFTCHRELRVVLRSAKIRQRHESYALRVIFGQTEVRGKRRGTQTKTCGFLCENMGK</sequence>
<dbReference type="Proteomes" id="UP001444071">
    <property type="component" value="Unassembled WGS sequence"/>
</dbReference>
<feature type="non-terminal residue" evidence="1">
    <location>
        <position position="1"/>
    </location>
</feature>
<proteinExistence type="predicted"/>
<protein>
    <submittedName>
        <fullName evidence="1">Uncharacterized protein</fullName>
    </submittedName>
</protein>
<organism evidence="1 2">
    <name type="scientific">Xenotaenia resolanae</name>
    <dbReference type="NCBI Taxonomy" id="208358"/>
    <lineage>
        <taxon>Eukaryota</taxon>
        <taxon>Metazoa</taxon>
        <taxon>Chordata</taxon>
        <taxon>Craniata</taxon>
        <taxon>Vertebrata</taxon>
        <taxon>Euteleostomi</taxon>
        <taxon>Actinopterygii</taxon>
        <taxon>Neopterygii</taxon>
        <taxon>Teleostei</taxon>
        <taxon>Neoteleostei</taxon>
        <taxon>Acanthomorphata</taxon>
        <taxon>Ovalentaria</taxon>
        <taxon>Atherinomorphae</taxon>
        <taxon>Cyprinodontiformes</taxon>
        <taxon>Goodeidae</taxon>
        <taxon>Xenotaenia</taxon>
    </lineage>
</organism>
<gene>
    <name evidence="1" type="ORF">XENORESO_016912</name>
</gene>
<evidence type="ECO:0000313" key="1">
    <source>
        <dbReference type="EMBL" id="MEQ2272903.1"/>
    </source>
</evidence>